<keyword evidence="1" id="KW-0812">Transmembrane</keyword>
<accession>A0A2P9HBB0</accession>
<evidence type="ECO:0000313" key="3">
    <source>
        <dbReference type="Proteomes" id="UP000246073"/>
    </source>
</evidence>
<gene>
    <name evidence="2" type="ORF">OHAE_4117</name>
</gene>
<reference evidence="3" key="1">
    <citation type="submission" date="2017-12" db="EMBL/GenBank/DDBJ databases">
        <authorList>
            <person name="Diaz M."/>
        </authorList>
    </citation>
    <scope>NUCLEOTIDE SEQUENCE [LARGE SCALE GENOMIC DNA]</scope>
    <source>
        <strain evidence="3">FI11154</strain>
    </source>
</reference>
<dbReference type="EMBL" id="OOFM01000001">
    <property type="protein sequence ID" value="SPL61325.1"/>
    <property type="molecule type" value="Genomic_DNA"/>
</dbReference>
<keyword evidence="1" id="KW-0472">Membrane</keyword>
<protein>
    <submittedName>
        <fullName evidence="2">Uncharacterized protein</fullName>
    </submittedName>
</protein>
<proteinExistence type="predicted"/>
<feature type="transmembrane region" description="Helical" evidence="1">
    <location>
        <begin position="14"/>
        <end position="32"/>
    </location>
</feature>
<name>A0A2P9HBB0_9HYPH</name>
<evidence type="ECO:0000256" key="1">
    <source>
        <dbReference type="SAM" id="Phobius"/>
    </source>
</evidence>
<sequence length="80" mass="9087">MSFSQIWDAGFKSVMIYIGVVFFWLCFLEAHFPDRGFSVTIMNIVAAILAIGFFIFARQSCRKERALAEAEIAALMKEVD</sequence>
<feature type="transmembrane region" description="Helical" evidence="1">
    <location>
        <begin position="38"/>
        <end position="57"/>
    </location>
</feature>
<dbReference type="RefSeq" id="WP_109365617.1">
    <property type="nucleotide sequence ID" value="NZ_OOFM01000001.1"/>
</dbReference>
<evidence type="ECO:0000313" key="2">
    <source>
        <dbReference type="EMBL" id="SPL61325.1"/>
    </source>
</evidence>
<dbReference type="AlphaFoldDB" id="A0A2P9HBB0"/>
<organism evidence="2 3">
    <name type="scientific">Ochrobactrum soli</name>
    <dbReference type="NCBI Taxonomy" id="2448455"/>
    <lineage>
        <taxon>Bacteria</taxon>
        <taxon>Pseudomonadati</taxon>
        <taxon>Pseudomonadota</taxon>
        <taxon>Alphaproteobacteria</taxon>
        <taxon>Hyphomicrobiales</taxon>
        <taxon>Brucellaceae</taxon>
        <taxon>Brucella/Ochrobactrum group</taxon>
        <taxon>Ochrobactrum</taxon>
    </lineage>
</organism>
<keyword evidence="1" id="KW-1133">Transmembrane helix</keyword>
<dbReference type="Proteomes" id="UP000246073">
    <property type="component" value="Unassembled WGS sequence"/>
</dbReference>